<protein>
    <submittedName>
        <fullName evidence="2">Uncharacterized protein</fullName>
    </submittedName>
</protein>
<evidence type="ECO:0000313" key="3">
    <source>
        <dbReference type="Proteomes" id="UP001596317"/>
    </source>
</evidence>
<dbReference type="RefSeq" id="WP_224611858.1">
    <property type="nucleotide sequence ID" value="NZ_JAIQXV010000020.1"/>
</dbReference>
<comment type="caution">
    <text evidence="2">The sequence shown here is derived from an EMBL/GenBank/DDBJ whole genome shotgun (WGS) entry which is preliminary data.</text>
</comment>
<dbReference type="EMBL" id="JBHSWB010000002">
    <property type="protein sequence ID" value="MFC6662858.1"/>
    <property type="molecule type" value="Genomic_DNA"/>
</dbReference>
<gene>
    <name evidence="2" type="ORF">ACFP90_22715</name>
</gene>
<evidence type="ECO:0000313" key="2">
    <source>
        <dbReference type="EMBL" id="MFC6662858.1"/>
    </source>
</evidence>
<keyword evidence="3" id="KW-1185">Reference proteome</keyword>
<organism evidence="2 3">
    <name type="scientific">Deinococcus multiflagellatus</name>
    <dbReference type="NCBI Taxonomy" id="1656887"/>
    <lineage>
        <taxon>Bacteria</taxon>
        <taxon>Thermotogati</taxon>
        <taxon>Deinococcota</taxon>
        <taxon>Deinococci</taxon>
        <taxon>Deinococcales</taxon>
        <taxon>Deinococcaceae</taxon>
        <taxon>Deinococcus</taxon>
    </lineage>
</organism>
<evidence type="ECO:0000256" key="1">
    <source>
        <dbReference type="SAM" id="MobiDB-lite"/>
    </source>
</evidence>
<dbReference type="Proteomes" id="UP001596317">
    <property type="component" value="Unassembled WGS sequence"/>
</dbReference>
<accession>A0ABW1ZQP9</accession>
<reference evidence="3" key="1">
    <citation type="journal article" date="2019" name="Int. J. Syst. Evol. Microbiol.">
        <title>The Global Catalogue of Microorganisms (GCM) 10K type strain sequencing project: providing services to taxonomists for standard genome sequencing and annotation.</title>
        <authorList>
            <consortium name="The Broad Institute Genomics Platform"/>
            <consortium name="The Broad Institute Genome Sequencing Center for Infectious Disease"/>
            <person name="Wu L."/>
            <person name="Ma J."/>
        </authorList>
    </citation>
    <scope>NUCLEOTIDE SEQUENCE [LARGE SCALE GENOMIC DNA]</scope>
    <source>
        <strain evidence="3">CCUG 63830</strain>
    </source>
</reference>
<sequence length="54" mass="5865">MGKHQDANDLQVQWLLEALATPEGQQGPGEQTLPTPALEPVPDDMSPANDFQTH</sequence>
<name>A0ABW1ZQP9_9DEIO</name>
<proteinExistence type="predicted"/>
<feature type="region of interest" description="Disordered" evidence="1">
    <location>
        <begin position="19"/>
        <end position="54"/>
    </location>
</feature>